<dbReference type="GO" id="GO:0032259">
    <property type="term" value="P:methylation"/>
    <property type="evidence" value="ECO:0007669"/>
    <property type="project" value="UniProtKB-KW"/>
</dbReference>
<dbReference type="SUPFAM" id="SSF53335">
    <property type="entry name" value="S-adenosyl-L-methionine-dependent methyltransferases"/>
    <property type="match status" value="2"/>
</dbReference>
<dbReference type="InterPro" id="IPR038375">
    <property type="entry name" value="NDUFAF7_sf"/>
</dbReference>
<dbReference type="Proteomes" id="UP000075714">
    <property type="component" value="Unassembled WGS sequence"/>
</dbReference>
<organism evidence="9 10">
    <name type="scientific">Gonium pectorale</name>
    <name type="common">Green alga</name>
    <dbReference type="NCBI Taxonomy" id="33097"/>
    <lineage>
        <taxon>Eukaryota</taxon>
        <taxon>Viridiplantae</taxon>
        <taxon>Chlorophyta</taxon>
        <taxon>core chlorophytes</taxon>
        <taxon>Chlorophyceae</taxon>
        <taxon>CS clade</taxon>
        <taxon>Chlamydomonadales</taxon>
        <taxon>Volvocaceae</taxon>
        <taxon>Gonium</taxon>
    </lineage>
</organism>
<comment type="subcellular location">
    <subcellularLocation>
        <location evidence="1 7">Mitochondrion</location>
    </subcellularLocation>
</comment>
<keyword evidence="4 7" id="KW-0808">Transferase</keyword>
<evidence type="ECO:0000256" key="4">
    <source>
        <dbReference type="ARBA" id="ARBA00022679"/>
    </source>
</evidence>
<dbReference type="GO" id="GO:0035243">
    <property type="term" value="F:protein-arginine omega-N symmetric methyltransferase activity"/>
    <property type="evidence" value="ECO:0007669"/>
    <property type="project" value="UniProtKB-EC"/>
</dbReference>
<evidence type="ECO:0000256" key="5">
    <source>
        <dbReference type="ARBA" id="ARBA00023128"/>
    </source>
</evidence>
<dbReference type="Pfam" id="PF02636">
    <property type="entry name" value="Methyltransf_28"/>
    <property type="match status" value="2"/>
</dbReference>
<reference evidence="10" key="1">
    <citation type="journal article" date="2016" name="Nat. Commun.">
        <title>The Gonium pectorale genome demonstrates co-option of cell cycle regulation during the evolution of multicellularity.</title>
        <authorList>
            <person name="Hanschen E.R."/>
            <person name="Marriage T.N."/>
            <person name="Ferris P.J."/>
            <person name="Hamaji T."/>
            <person name="Toyoda A."/>
            <person name="Fujiyama A."/>
            <person name="Neme R."/>
            <person name="Noguchi H."/>
            <person name="Minakuchi Y."/>
            <person name="Suzuki M."/>
            <person name="Kawai-Toyooka H."/>
            <person name="Smith D.R."/>
            <person name="Sparks H."/>
            <person name="Anderson J."/>
            <person name="Bakaric R."/>
            <person name="Luria V."/>
            <person name="Karger A."/>
            <person name="Kirschner M.W."/>
            <person name="Durand P.M."/>
            <person name="Michod R.E."/>
            <person name="Nozaki H."/>
            <person name="Olson B.J."/>
        </authorList>
    </citation>
    <scope>NUCLEOTIDE SEQUENCE [LARGE SCALE GENOMIC DNA]</scope>
    <source>
        <strain evidence="10">NIES-2863</strain>
    </source>
</reference>
<feature type="compositionally biased region" description="Low complexity" evidence="8">
    <location>
        <begin position="201"/>
        <end position="226"/>
    </location>
</feature>
<evidence type="ECO:0000256" key="1">
    <source>
        <dbReference type="ARBA" id="ARBA00004173"/>
    </source>
</evidence>
<name>A0A150G1C6_GONPE</name>
<keyword evidence="3 7" id="KW-0489">Methyltransferase</keyword>
<evidence type="ECO:0000256" key="6">
    <source>
        <dbReference type="ARBA" id="ARBA00048612"/>
    </source>
</evidence>
<dbReference type="AlphaFoldDB" id="A0A150G1C6"/>
<proteinExistence type="inferred from homology"/>
<feature type="region of interest" description="Disordered" evidence="8">
    <location>
        <begin position="343"/>
        <end position="372"/>
    </location>
</feature>
<comment type="caution">
    <text evidence="9">The sequence shown here is derived from an EMBL/GenBank/DDBJ whole genome shotgun (WGS) entry which is preliminary data.</text>
</comment>
<evidence type="ECO:0000256" key="3">
    <source>
        <dbReference type="ARBA" id="ARBA00022603"/>
    </source>
</evidence>
<evidence type="ECO:0000313" key="10">
    <source>
        <dbReference type="Proteomes" id="UP000075714"/>
    </source>
</evidence>
<accession>A0A150G1C6</accession>
<dbReference type="InterPro" id="IPR029063">
    <property type="entry name" value="SAM-dependent_MTases_sf"/>
</dbReference>
<protein>
    <recommendedName>
        <fullName evidence="7">Protein arginine methyltransferase NDUFAF7</fullName>
        <ecNumber evidence="7">2.1.1.320</ecNumber>
    </recommendedName>
</protein>
<dbReference type="GO" id="GO:0005739">
    <property type="term" value="C:mitochondrion"/>
    <property type="evidence" value="ECO:0007669"/>
    <property type="project" value="UniProtKB-SubCell"/>
</dbReference>
<evidence type="ECO:0000256" key="8">
    <source>
        <dbReference type="SAM" id="MobiDB-lite"/>
    </source>
</evidence>
<gene>
    <name evidence="9" type="ORF">GPECTOR_102g43</name>
</gene>
<feature type="compositionally biased region" description="Low complexity" evidence="8">
    <location>
        <begin position="182"/>
        <end position="193"/>
    </location>
</feature>
<keyword evidence="5 7" id="KW-0496">Mitochondrion</keyword>
<sequence>MVRGGPISLAEYMQDCLTSPAGGFYMSRDVFGSAGDFVTSPEISQMFGEMVGIWCVHTWMEMGRPPRLQLVELGPGRGTLMADLLRGTSAFRDFSRALEVHLVEMSPALRAMQWRALRCEPAPAPEVRLPAGPGAAPAAAGGAAAAAATAAGKAARAAAVAAQSEEADLQYLRSGMPPLVGQQQQQQQQQTLHHQQKRQQQEQPQPVERQLGPSAAGVGESGSAGAPQAPSTPAVGVSGFNGCRVHWHATLDAVPDGPSPALYVAHEFFDALPVHQFVRDPERGWLEKMVDVEHPEEEEGHEGGVGKASDVGAGGMTAAAAAAVRDGGQGAGGAGATALPGAAVRGSGSAGRGAGAAGAGPAHSTSGSGLRLVLSPGPTPAAALLVPRRLAGLAKEQAEGVNELEVSAVGMATAERLAQRIGRHGGAALVVDYGREAPPYGDSLMAIRAHRGVGVLDRPGTADLSAWVDFGALRQAAAGAGGPVSCSGPATQAAFLLSLGLEARLGQLVAAAQAADGGSGGGGGGANAVASALVEGARRLVDTGEGGMGRSYQVMAIHHSSLRQLAGL</sequence>
<comment type="function">
    <text evidence="7">Arginine methyltransferase involved in the assembly or stability of mitochondrial NADH:ubiquinone oxidoreductase complex (complex I).</text>
</comment>
<dbReference type="PANTHER" id="PTHR12049">
    <property type="entry name" value="PROTEIN ARGININE METHYLTRANSFERASE NDUFAF7, MITOCHONDRIAL"/>
    <property type="match status" value="1"/>
</dbReference>
<dbReference type="OrthoDB" id="438553at2759"/>
<comment type="similarity">
    <text evidence="2 7">Belongs to the NDUFAF7 family.</text>
</comment>
<dbReference type="GO" id="GO:0032981">
    <property type="term" value="P:mitochondrial respiratory chain complex I assembly"/>
    <property type="evidence" value="ECO:0007669"/>
    <property type="project" value="TreeGrafter"/>
</dbReference>
<dbReference type="EC" id="2.1.1.320" evidence="7"/>
<feature type="region of interest" description="Disordered" evidence="8">
    <location>
        <begin position="179"/>
        <end position="233"/>
    </location>
</feature>
<evidence type="ECO:0000313" key="9">
    <source>
        <dbReference type="EMBL" id="KXZ43090.1"/>
    </source>
</evidence>
<dbReference type="PANTHER" id="PTHR12049:SF7">
    <property type="entry name" value="PROTEIN ARGININE METHYLTRANSFERASE NDUFAF7, MITOCHONDRIAL"/>
    <property type="match status" value="1"/>
</dbReference>
<keyword evidence="10" id="KW-1185">Reference proteome</keyword>
<feature type="compositionally biased region" description="Low complexity" evidence="8">
    <location>
        <begin position="359"/>
        <end position="369"/>
    </location>
</feature>
<dbReference type="Gene3D" id="3.40.50.12710">
    <property type="match status" value="1"/>
</dbReference>
<evidence type="ECO:0000256" key="2">
    <source>
        <dbReference type="ARBA" id="ARBA00005891"/>
    </source>
</evidence>
<dbReference type="InterPro" id="IPR003788">
    <property type="entry name" value="NDUFAF7"/>
</dbReference>
<dbReference type="STRING" id="33097.A0A150G1C6"/>
<evidence type="ECO:0000256" key="7">
    <source>
        <dbReference type="RuleBase" id="RU364114"/>
    </source>
</evidence>
<dbReference type="EMBL" id="LSYV01000103">
    <property type="protein sequence ID" value="KXZ43090.1"/>
    <property type="molecule type" value="Genomic_DNA"/>
</dbReference>
<feature type="compositionally biased region" description="Gly residues" evidence="8">
    <location>
        <begin position="348"/>
        <end position="358"/>
    </location>
</feature>
<comment type="catalytic activity">
    <reaction evidence="6 7">
        <text>L-arginyl-[protein] + 2 S-adenosyl-L-methionine = N(omega),N(omega)'-dimethyl-L-arginyl-[protein] + 2 S-adenosyl-L-homocysteine + 2 H(+)</text>
        <dbReference type="Rhea" id="RHEA:48108"/>
        <dbReference type="Rhea" id="RHEA-COMP:10532"/>
        <dbReference type="Rhea" id="RHEA-COMP:11992"/>
        <dbReference type="ChEBI" id="CHEBI:15378"/>
        <dbReference type="ChEBI" id="CHEBI:29965"/>
        <dbReference type="ChEBI" id="CHEBI:57856"/>
        <dbReference type="ChEBI" id="CHEBI:59789"/>
        <dbReference type="ChEBI" id="CHEBI:88221"/>
        <dbReference type="EC" id="2.1.1.320"/>
    </reaction>
</comment>